<name>A0A6S7H0R8_PARCT</name>
<proteinExistence type="predicted"/>
<dbReference type="Proteomes" id="UP001152795">
    <property type="component" value="Unassembled WGS sequence"/>
</dbReference>
<gene>
    <name evidence="1" type="ORF">PACLA_8A012440</name>
</gene>
<evidence type="ECO:0000313" key="1">
    <source>
        <dbReference type="EMBL" id="CAB3996116.1"/>
    </source>
</evidence>
<reference evidence="1" key="1">
    <citation type="submission" date="2020-04" db="EMBL/GenBank/DDBJ databases">
        <authorList>
            <person name="Alioto T."/>
            <person name="Alioto T."/>
            <person name="Gomez Garrido J."/>
        </authorList>
    </citation>
    <scope>NUCLEOTIDE SEQUENCE</scope>
    <source>
        <strain evidence="1">A484AB</strain>
    </source>
</reference>
<protein>
    <submittedName>
        <fullName evidence="1">Uncharacterized protein</fullName>
    </submittedName>
</protein>
<sequence>MKRVEDDDDSDIDTEEIKGQLKTMQDALQRHFGHHKDVARLKSEGIYGGKKEFVVVTPNLARATPSETLLAMREELEAERKRRMEQVASGEDEDSRTTSEAKKGVNEELLHLFAFHDSKYQTESEQTRQKVEEAKDIMHAELLRRSAQKTVDAEVEKERKRKLEELEKMMRGEGENEMEIAKTSENLSKVQNDLKNAFKIATKSKENKSVATKKKSEDSKEQLLQTIRRHSAVSSVKEMSSKEQQQRIAEYDERMRGMMSDNSRDLLVNVQEQLLGLFSKLKRDKDVEKVMKMDQTKENKARMQEELIRTASSKIADREANAERARRIKEDKKRDEDVERQETVELLLNVQKQLLDTCGHLQNENLKQNAKLVQFLKARQSVLSDIRNRGSPGCSTADENRRKSVDLGEFNRAEKGRKLSMVGDLTEFQRQEKGRKLSIIGEQFEFKMHSDI</sequence>
<comment type="caution">
    <text evidence="1">The sequence shown here is derived from an EMBL/GenBank/DDBJ whole genome shotgun (WGS) entry which is preliminary data.</text>
</comment>
<organism evidence="1 2">
    <name type="scientific">Paramuricea clavata</name>
    <name type="common">Red gorgonian</name>
    <name type="synonym">Violescent sea-whip</name>
    <dbReference type="NCBI Taxonomy" id="317549"/>
    <lineage>
        <taxon>Eukaryota</taxon>
        <taxon>Metazoa</taxon>
        <taxon>Cnidaria</taxon>
        <taxon>Anthozoa</taxon>
        <taxon>Octocorallia</taxon>
        <taxon>Malacalcyonacea</taxon>
        <taxon>Plexauridae</taxon>
        <taxon>Paramuricea</taxon>
    </lineage>
</organism>
<dbReference type="OrthoDB" id="5985465at2759"/>
<evidence type="ECO:0000313" key="2">
    <source>
        <dbReference type="Proteomes" id="UP001152795"/>
    </source>
</evidence>
<dbReference type="EMBL" id="CACRXK020002802">
    <property type="protein sequence ID" value="CAB3996116.1"/>
    <property type="molecule type" value="Genomic_DNA"/>
</dbReference>
<keyword evidence="2" id="KW-1185">Reference proteome</keyword>
<dbReference type="AlphaFoldDB" id="A0A6S7H0R8"/>
<accession>A0A6S7H0R8</accession>